<dbReference type="AlphaFoldDB" id="A0A640TF20"/>
<dbReference type="Gene3D" id="1.50.10.10">
    <property type="match status" value="1"/>
</dbReference>
<evidence type="ECO:0000313" key="4">
    <source>
        <dbReference type="Proteomes" id="UP000429552"/>
    </source>
</evidence>
<protein>
    <submittedName>
        <fullName evidence="3">Amylo-alpha-1,6-glucosidase</fullName>
    </submittedName>
</protein>
<evidence type="ECO:0000256" key="1">
    <source>
        <dbReference type="SAM" id="MobiDB-lite"/>
    </source>
</evidence>
<dbReference type="InterPro" id="IPR008928">
    <property type="entry name" value="6-hairpin_glycosidase_sf"/>
</dbReference>
<accession>A0A640TF20</accession>
<dbReference type="Proteomes" id="UP000429552">
    <property type="component" value="Unassembled WGS sequence"/>
</dbReference>
<sequence>MPGIVPTAQPAHRLPGARRTAPPRAPQPQPVHSSLICVALPSLAVSPVSGQLTGQGMDGFYRDGRRVLSRCELLVAGEEPLVVQGRLAGADRARFIGTIRRIGERGPDPEIHVERVRSADGTEQITFRSSATRPVRLPVEIRLGTDLAELGAVAVGLPGPGLRAAVHGSGLRWSAPGVHAVVSATPGPADVLASAGLLRWELDLPPGARRTIELRAGLEHDKGGPGGTTGHHRRPGTARIPGPRTGPVAPRARSDRPPRPWTAARVECDDPRADALMAGSLDDLHGLVMRDPAATADLYVAGGFPWRCGLAPVEALWAARMLLPLGTRLAAGTLRALARGQQAAPGADFGRIPGPLRDAGPHAPPSCTGIEATLLFPAVLAEARRWGLPERETERLLPAAERCLRWLRIVTDPPGGGSGGYVPDPAPGGPYRCETQAHAHRAALLGADLLDACGSSDAAALRDWADDLRTRFRRDFWLEDCAGGRPAALLTADGRPVPHLASTTVSLLDTGLLGGGALAPGLLDTAQTDQLAGLLGSPAMDSGWGLRGLGAKESGYNPFGHRSGAVRVHETAIAAVGLAAAGHERTAGALTRGVLDAAESFGYRLPEMYAGEQRTAGGAPVPHPAACRPAAVAAAGAVHILVALAGLRPDVPARTVSVRPPATAPLGALQLTGLSVAEQPFAVRISRLGMGVVETAADGLQLGS</sequence>
<comment type="caution">
    <text evidence="3">The sequence shown here is derived from an EMBL/GenBank/DDBJ whole genome shotgun (WGS) entry which is preliminary data.</text>
</comment>
<reference evidence="3 4" key="1">
    <citation type="submission" date="2019-12" db="EMBL/GenBank/DDBJ databases">
        <title>Whole genome shotgun sequence of Streptomyces libani subsp. libani NBRC 13452.</title>
        <authorList>
            <person name="Ichikawa N."/>
            <person name="Kimura A."/>
            <person name="Kitahashi Y."/>
            <person name="Komaki H."/>
            <person name="Tamura T."/>
        </authorList>
    </citation>
    <scope>NUCLEOTIDE SEQUENCE [LARGE SCALE GENOMIC DNA]</scope>
    <source>
        <strain evidence="3 4">NBRC 13452</strain>
    </source>
</reference>
<dbReference type="GO" id="GO:0005975">
    <property type="term" value="P:carbohydrate metabolic process"/>
    <property type="evidence" value="ECO:0007669"/>
    <property type="project" value="InterPro"/>
</dbReference>
<dbReference type="EMBL" id="BLIP01000001">
    <property type="protein sequence ID" value="GFE21632.1"/>
    <property type="molecule type" value="Genomic_DNA"/>
</dbReference>
<dbReference type="SUPFAM" id="SSF48208">
    <property type="entry name" value="Six-hairpin glycosidases"/>
    <property type="match status" value="1"/>
</dbReference>
<evidence type="ECO:0000313" key="3">
    <source>
        <dbReference type="EMBL" id="GFE21632.1"/>
    </source>
</evidence>
<evidence type="ECO:0000259" key="2">
    <source>
        <dbReference type="Pfam" id="PF14742"/>
    </source>
</evidence>
<name>A0A640TF20_STRNI</name>
<dbReference type="InterPro" id="IPR032856">
    <property type="entry name" value="GDE_N_bis"/>
</dbReference>
<feature type="domain" description="Putative glycogen debranching enzyme N-terminal" evidence="2">
    <location>
        <begin position="42"/>
        <end position="215"/>
    </location>
</feature>
<feature type="region of interest" description="Disordered" evidence="1">
    <location>
        <begin position="218"/>
        <end position="263"/>
    </location>
</feature>
<feature type="region of interest" description="Disordered" evidence="1">
    <location>
        <begin position="1"/>
        <end position="30"/>
    </location>
</feature>
<organism evidence="3 4">
    <name type="scientific">Streptomyces nigrescens</name>
    <dbReference type="NCBI Taxonomy" id="1920"/>
    <lineage>
        <taxon>Bacteria</taxon>
        <taxon>Bacillati</taxon>
        <taxon>Actinomycetota</taxon>
        <taxon>Actinomycetes</taxon>
        <taxon>Kitasatosporales</taxon>
        <taxon>Streptomycetaceae</taxon>
        <taxon>Streptomyces</taxon>
    </lineage>
</organism>
<gene>
    <name evidence="3" type="ORF">Sliba_20850</name>
</gene>
<dbReference type="InterPro" id="IPR012341">
    <property type="entry name" value="6hp_glycosidase-like_sf"/>
</dbReference>
<dbReference type="Pfam" id="PF14742">
    <property type="entry name" value="GDE_N_bis"/>
    <property type="match status" value="1"/>
</dbReference>
<proteinExistence type="predicted"/>